<dbReference type="Gene3D" id="3.40.720.10">
    <property type="entry name" value="Alkaline Phosphatase, subunit A"/>
    <property type="match status" value="1"/>
</dbReference>
<feature type="domain" description="ENPP1-3/EXOG-like endonuclease/phosphodiesterase" evidence="5">
    <location>
        <begin position="1259"/>
        <end position="1501"/>
    </location>
</feature>
<dbReference type="InterPro" id="IPR002591">
    <property type="entry name" value="Phosphodiest/P_Trfase"/>
</dbReference>
<dbReference type="CDD" id="cd16018">
    <property type="entry name" value="Enpp"/>
    <property type="match status" value="1"/>
</dbReference>
<dbReference type="GO" id="GO:0016787">
    <property type="term" value="F:hydrolase activity"/>
    <property type="evidence" value="ECO:0007669"/>
    <property type="project" value="UniProtKB-KW"/>
</dbReference>
<dbReference type="GO" id="GO:0031674">
    <property type="term" value="C:I band"/>
    <property type="evidence" value="ECO:0007669"/>
    <property type="project" value="TreeGrafter"/>
</dbReference>
<dbReference type="SUPFAM" id="SSF53649">
    <property type="entry name" value="Alkaline phosphatase-like"/>
    <property type="match status" value="1"/>
</dbReference>
<dbReference type="Proteomes" id="UP000326759">
    <property type="component" value="Unassembled WGS sequence"/>
</dbReference>
<feature type="chain" id="PRO_5024303061" evidence="4">
    <location>
        <begin position="24"/>
        <end position="1517"/>
    </location>
</feature>
<dbReference type="GO" id="GO:0003676">
    <property type="term" value="F:nucleic acid binding"/>
    <property type="evidence" value="ECO:0007669"/>
    <property type="project" value="InterPro"/>
</dbReference>
<dbReference type="InterPro" id="IPR044929">
    <property type="entry name" value="DNA/RNA_non-sp_Endonuclease_sf"/>
</dbReference>
<keyword evidence="4" id="KW-0732">Signal</keyword>
<keyword evidence="2" id="KW-0325">Glycoprotein</keyword>
<dbReference type="OrthoDB" id="415411at2759"/>
<reference evidence="6 7" key="1">
    <citation type="journal article" date="2019" name="PLoS Biol.">
        <title>Sex chromosomes control vertical transmission of feminizing Wolbachia symbionts in an isopod.</title>
        <authorList>
            <person name="Becking T."/>
            <person name="Chebbi M.A."/>
            <person name="Giraud I."/>
            <person name="Moumen B."/>
            <person name="Laverre T."/>
            <person name="Caubet Y."/>
            <person name="Peccoud J."/>
            <person name="Gilbert C."/>
            <person name="Cordaux R."/>
        </authorList>
    </citation>
    <scope>NUCLEOTIDE SEQUENCE [LARGE SCALE GENOMIC DNA]</scope>
    <source>
        <strain evidence="6">ANa2</strain>
        <tissue evidence="6">Whole body excluding digestive tract and cuticle</tissue>
    </source>
</reference>
<dbReference type="SUPFAM" id="SSF54060">
    <property type="entry name" value="His-Me finger endonucleases"/>
    <property type="match status" value="1"/>
</dbReference>
<organism evidence="6 7">
    <name type="scientific">Armadillidium nasatum</name>
    <dbReference type="NCBI Taxonomy" id="96803"/>
    <lineage>
        <taxon>Eukaryota</taxon>
        <taxon>Metazoa</taxon>
        <taxon>Ecdysozoa</taxon>
        <taxon>Arthropoda</taxon>
        <taxon>Crustacea</taxon>
        <taxon>Multicrustacea</taxon>
        <taxon>Malacostraca</taxon>
        <taxon>Eumalacostraca</taxon>
        <taxon>Peracarida</taxon>
        <taxon>Isopoda</taxon>
        <taxon>Oniscidea</taxon>
        <taxon>Crinocheta</taxon>
        <taxon>Armadillidiidae</taxon>
        <taxon>Armadillidium</taxon>
    </lineage>
</organism>
<dbReference type="EMBL" id="SEYY01018481">
    <property type="protein sequence ID" value="KAB7499304.1"/>
    <property type="molecule type" value="Genomic_DNA"/>
</dbReference>
<keyword evidence="1" id="KW-0378">Hydrolase</keyword>
<dbReference type="Pfam" id="PF01663">
    <property type="entry name" value="Phosphodiest"/>
    <property type="match status" value="1"/>
</dbReference>
<dbReference type="GO" id="GO:0046872">
    <property type="term" value="F:metal ion binding"/>
    <property type="evidence" value="ECO:0007669"/>
    <property type="project" value="InterPro"/>
</dbReference>
<evidence type="ECO:0000256" key="2">
    <source>
        <dbReference type="ARBA" id="ARBA00023180"/>
    </source>
</evidence>
<evidence type="ECO:0000259" key="5">
    <source>
        <dbReference type="SMART" id="SM00477"/>
    </source>
</evidence>
<protein>
    <submittedName>
        <fullName evidence="6">Venom phosphodiesterase 2</fullName>
    </submittedName>
</protein>
<dbReference type="GO" id="GO:0055120">
    <property type="term" value="C:striated muscle dense body"/>
    <property type="evidence" value="ECO:0007669"/>
    <property type="project" value="TreeGrafter"/>
</dbReference>
<dbReference type="PANTHER" id="PTHR10151">
    <property type="entry name" value="ECTONUCLEOTIDE PYROPHOSPHATASE/PHOSPHODIESTERASE"/>
    <property type="match status" value="1"/>
</dbReference>
<evidence type="ECO:0000313" key="6">
    <source>
        <dbReference type="EMBL" id="KAB7499304.1"/>
    </source>
</evidence>
<dbReference type="InterPro" id="IPR044925">
    <property type="entry name" value="His-Me_finger_sf"/>
</dbReference>
<feature type="region of interest" description="Disordered" evidence="3">
    <location>
        <begin position="536"/>
        <end position="576"/>
    </location>
</feature>
<accession>A0A5N5SYL6</accession>
<feature type="region of interest" description="Disordered" evidence="3">
    <location>
        <begin position="1091"/>
        <end position="1111"/>
    </location>
</feature>
<proteinExistence type="predicted"/>
<evidence type="ECO:0000256" key="3">
    <source>
        <dbReference type="SAM" id="MobiDB-lite"/>
    </source>
</evidence>
<feature type="signal peptide" evidence="4">
    <location>
        <begin position="1"/>
        <end position="23"/>
    </location>
</feature>
<sequence length="1517" mass="168843">MKEKIGVAIIGVCVLVFYLSAEAKKTENVELLNEKGKLSILATDEIYKTWRDNEDEECLISMRDSCPEEYGNKPVVLLVLGGLRIDQVSEIPALQEFVKCGSSAKSLVPSYPSFNYPNLYSIATGLYPESHGIISNEMYDDALQKNFTIDSPNSFSVDWWGGEPIWNTVGKAKAVGFMKALMMYREARCFRGVSEKVKKSATYLWPGSNVQIQDRYPTYWQKDKVDFITRIKKIVDWVDLPPNERPQLIMAYYEQPVKTSQEFGPFSPKTVNELSEINLGLDELMTVLDEEELINCVDIIVASDHGVAASACDDSIYIDELVDEDIPGRLYTGTVGRIDFADDADKDTVNRIIKKLKCTESSLRALEKNEVPIRYHYTNNPRIGDLILDAKSGSRIATAKEDKCLDGEFGYDILSRSMQGVFVAHGPSFRIGVSTDSYRNVEIYNLLNHLLEIEPAPNNGTRGSLLHLLRPSLITDDLFKKPEVSYLKESLKPFPSRPNNAVLGKYSEVDKNSVSCPCEQKTEHAPTHVEEIIEKDSSAAEVESAPVTTSTTPKSTTESSSSSSSSPITTEAAIDSAEVEVTSPVVEEIIPSASSRALNSDVALLDSVDISNITEESLLDLSDYDEPIVDLTDNVENYDESVFNSTLEGTQYVIDNTTNESENDSDSGMVETTEADTTFVHRLPEPRHIAEIILSKEDIMKAQENSETTPAVSFATESIVDDTVFEDENVTISDSNISHASILLSDEKEDDLLKENLEESQPSVNYEQGNNNDTTEELISETTTLEYTDPEEIPIMVTHSLNADDIENIHANSSDIESDLSLEPHTEEHFNSTYVKDLVPENVDTLETEIIVENVEPEHTTELSEEKLEIPVVSEPTNSSHIYIPESQVENHGEHTIVENNEVQETATSQMQPSLDTDLVIEPEEQKVPTTEITSLLKEDTVSETEITFAESSPSEQEPETVLETDVEEIAHIPETSTPIFESISEMQEIQAIPDPNENIALSETSTPTLESNSENLEALAIPNLQVDIEIPKTSAPSLESISEKADIQEVLDAKENIEILETSTPNLESFSEKSDIQEVVDAMENIKIPEASTPSLDSTSENGDVQGTPDVIENKEIPETSTPSFDSTSEIKEIQGTPDVIEDKGIPETSTHSLESADEKLVIPSVPELNQNLETLESSTPTSEITKEKIEILPIPESLKSMNLVKESNGKDTGDTGTISKLHCPWGFPSYSASEVSSDTLNILPHSSFPESLSLGVWTSFTLSKHRLEELHKARPAVPDGVYVSPEETRSKMPVGCWISDSRLQRSSSDQCSRTLQTDLYEAKNVSLRQLFPEDLEFPDILNKEGYLLSNLAPVMKGYEEGPRSIMVKAIKKWAKQKGPINVVHGPVFDHNNDGKRDNTLFLWDTVKPLIPSGYYFVVTLCNETKESDSSSEEHIDVQAESLEECPMANLNVYSFLFPNTPENDMCLLSPREYLQNYMASLADIEEITSIYFFKNMDYRNKVQIRARQPLRTPAI</sequence>
<evidence type="ECO:0000313" key="7">
    <source>
        <dbReference type="Proteomes" id="UP000326759"/>
    </source>
</evidence>
<feature type="compositionally biased region" description="Polar residues" evidence="3">
    <location>
        <begin position="1093"/>
        <end position="1106"/>
    </location>
</feature>
<evidence type="ECO:0000256" key="1">
    <source>
        <dbReference type="ARBA" id="ARBA00022801"/>
    </source>
</evidence>
<comment type="caution">
    <text evidence="6">The sequence shown here is derived from an EMBL/GenBank/DDBJ whole genome shotgun (WGS) entry which is preliminary data.</text>
</comment>
<dbReference type="InterPro" id="IPR020821">
    <property type="entry name" value="ENPP1-3/EXOG-like_nuc-like"/>
</dbReference>
<keyword evidence="7" id="KW-1185">Reference proteome</keyword>
<feature type="compositionally biased region" description="Low complexity" evidence="3">
    <location>
        <begin position="544"/>
        <end position="570"/>
    </location>
</feature>
<dbReference type="PANTHER" id="PTHR10151:SF114">
    <property type="entry name" value="ECTONUCLEOTIDE PYROPHOSPHATASE_PHOSPHODIESTERASE C27A7.3"/>
    <property type="match status" value="1"/>
</dbReference>
<gene>
    <name evidence="6" type="primary">PDE2</name>
    <name evidence="6" type="ORF">Anas_06106</name>
</gene>
<dbReference type="SMART" id="SM00477">
    <property type="entry name" value="NUC"/>
    <property type="match status" value="1"/>
</dbReference>
<name>A0A5N5SYL6_9CRUS</name>
<dbReference type="InterPro" id="IPR017850">
    <property type="entry name" value="Alkaline_phosphatase_core_sf"/>
</dbReference>
<evidence type="ECO:0000256" key="4">
    <source>
        <dbReference type="SAM" id="SignalP"/>
    </source>
</evidence>
<dbReference type="GO" id="GO:0016529">
    <property type="term" value="C:sarcoplasmic reticulum"/>
    <property type="evidence" value="ECO:0007669"/>
    <property type="project" value="TreeGrafter"/>
</dbReference>
<dbReference type="Gene3D" id="3.40.570.10">
    <property type="entry name" value="Extracellular Endonuclease, subunit A"/>
    <property type="match status" value="1"/>
</dbReference>